<dbReference type="GO" id="GO:0004415">
    <property type="term" value="F:hyalurononglucosaminidase activity"/>
    <property type="evidence" value="ECO:0007669"/>
    <property type="project" value="UniProtKB-EC"/>
</dbReference>
<reference evidence="15" key="2">
    <citation type="submission" date="2025-09" db="UniProtKB">
        <authorList>
            <consortium name="Ensembl"/>
        </authorList>
    </citation>
    <scope>IDENTIFICATION</scope>
</reference>
<dbReference type="InterPro" id="IPR019316">
    <property type="entry name" value="G8_domain"/>
</dbReference>
<evidence type="ECO:0000256" key="11">
    <source>
        <dbReference type="ARBA" id="ARBA00023295"/>
    </source>
</evidence>
<organism evidence="15 16">
    <name type="scientific">Erpetoichthys calabaricus</name>
    <name type="common">Rope fish</name>
    <name type="synonym">Calamoichthys calabaricus</name>
    <dbReference type="NCBI Taxonomy" id="27687"/>
    <lineage>
        <taxon>Eukaryota</taxon>
        <taxon>Metazoa</taxon>
        <taxon>Chordata</taxon>
        <taxon>Craniata</taxon>
        <taxon>Vertebrata</taxon>
        <taxon>Euteleostomi</taxon>
        <taxon>Actinopterygii</taxon>
        <taxon>Polypteriformes</taxon>
        <taxon>Polypteridae</taxon>
        <taxon>Erpetoichthys</taxon>
    </lineage>
</organism>
<dbReference type="Pfam" id="PF24605">
    <property type="entry name" value="CEMIP_X"/>
    <property type="match status" value="1"/>
</dbReference>
<dbReference type="InterPro" id="IPR011050">
    <property type="entry name" value="Pectin_lyase_fold/virulence"/>
</dbReference>
<comment type="similarity">
    <text evidence="3">Belongs to the CEMIP family.</text>
</comment>
<proteinExistence type="inferred from homology"/>
<dbReference type="InterPro" id="IPR039473">
    <property type="entry name" value="TMEM2_PANDER-like"/>
</dbReference>
<comment type="subcellular location">
    <subcellularLocation>
        <location evidence="2">Cell membrane</location>
    </subcellularLocation>
</comment>
<dbReference type="SUPFAM" id="SSF51126">
    <property type="entry name" value="Pectin lyase-like"/>
    <property type="match status" value="1"/>
</dbReference>
<keyword evidence="9" id="KW-0472">Membrane</keyword>
<keyword evidence="8" id="KW-0378">Hydrolase</keyword>
<keyword evidence="11" id="KW-0326">Glycosidase</keyword>
<dbReference type="Ensembl" id="ENSECRT00000023443.1">
    <property type="protein sequence ID" value="ENSECRP00000022950.1"/>
    <property type="gene ID" value="ENSECRG00000015369.1"/>
</dbReference>
<evidence type="ECO:0000256" key="2">
    <source>
        <dbReference type="ARBA" id="ARBA00004236"/>
    </source>
</evidence>
<dbReference type="PROSITE" id="PS52031">
    <property type="entry name" value="GG_LECTIN"/>
    <property type="match status" value="1"/>
</dbReference>
<dbReference type="CDD" id="cd13938">
    <property type="entry name" value="PANDER_like_TMEM2"/>
    <property type="match status" value="1"/>
</dbReference>
<dbReference type="GeneTree" id="ENSGT00940000153636"/>
<feature type="domain" description="G8" evidence="14">
    <location>
        <begin position="26"/>
        <end position="148"/>
    </location>
</feature>
<sequence length="1270" mass="141094">SPPPRLPLPTPPPPKTTGELENPNLSSWNPGHDASQRVIIGAGQFLRLESSATFHSLIIQDGGLLVFADNPQNPITLRSRHILIKDGGGLHIGSQNCPYNATATISLYGKSTEDTSVRGFGRKFLGVDARGTLELYGRKPVSWTFLTRTLYAKGLQYGPYKFERYWGSRGINVRIIDDGTAQVLAADRFDTHMTVNESRRLKNFLSRQPPGVIVAMAVGDSASRNLPRDVREEIMEVLGSRHTRHLGYRQPWALVGTVGGAAASESRRLYHSSGSTGRATARRHFQTYDGTSFTVTAYSEWVKGCPHIGFKVEAVKGIVLDLEDDTSSWSPNDRIVIASTDYSMYQAEEFGLLPCPECKSNQVKIDGKPHYLHMGEIVDGIDMRAEVGLLTRNIIIKSEMEESCYGQNSCDIFNYDTFGGQIKIQKNFKSFHMSGVELTALGQQILGSYPVHFHLAGDVDEEGGYNPPTYLDNVAIHHCYSRCVVVHGTDGLLIKDVVAYDTLGHCFFLEDGVEQRNTLYHNLGLLTRSGTILPTDRDEATCLKMRENVFGTYRPVPSTDCMAVSTFWIANPNNNLINNAAAGAQDVGIWYIFHRVPTGHSKGRIPEGQAELTPMGVFYNNRVHSNFKAGLFIGKGVKTTNASAEDPREYLTVDNARFRPHQDSDPAKPRVPAVIDGLIAFKNNDHGAWARGGEIVFQNCGFADNGIGLTLASDGTFPTDEGSSLEVTDSIFVGESSNVGCHGGLNSYWGEGANGENRTLPRNKTFPIRGFQIYDGPVRMTKCTFKKFTPTADRYTSAIGFFMKNAWQISPQNNVSLIKMERSVGINVFFGKPGQWFGACDMDGDKTSIFHDLDGSVTGYPDSFVARVDNYLVHHPGCLIVPRWNAVICNGQYAQLYIQARRPEDLVLLISRETYPSRPLRLQGVNRGAPYQQYQPVVMVQQAYILRWEGGTPEELILYPVNFNRGNWIQVALCYPNGTTFRIVSDINQRHTGKVHSVEHYLAAASIQSVLANADKRLYFYDTMLMFIMCHLFGMKNANRISCGGVASCPGFVSCLVPCVGWDWLQQTPVTLLLGYSGLDNGWMDGWKPYISVMGVVEILLIFVRQHLVERTLQYTSLFYDNWYGIYRSSVNVCETPFTLTGPRGSGSLSSCASDRASHFSCVYAIKSSSFCCGLSASENVMCDVQLKLKLTLPTQFSFAGSFALLGYKGQPRPSWIKIVSRAEGREAASLQQYIPLKLKQYKCPSYTAEYRKDEKLLRGILQQKLLDVK</sequence>
<dbReference type="GO" id="GO:0005886">
    <property type="term" value="C:plasma membrane"/>
    <property type="evidence" value="ECO:0007669"/>
    <property type="project" value="UniProtKB-SubCell"/>
</dbReference>
<keyword evidence="16" id="KW-1185">Reference proteome</keyword>
<protein>
    <recommendedName>
        <fullName evidence="4">hyaluronoglucosaminidase</fullName>
        <ecNumber evidence="4">3.2.1.35</ecNumber>
    </recommendedName>
</protein>
<dbReference type="PANTHER" id="PTHR15535:SF24">
    <property type="entry name" value="HYALURONOGLUCOSAMINIDASE"/>
    <property type="match status" value="1"/>
</dbReference>
<evidence type="ECO:0000256" key="8">
    <source>
        <dbReference type="ARBA" id="ARBA00022801"/>
    </source>
</evidence>
<dbReference type="Proteomes" id="UP000694620">
    <property type="component" value="Unassembled WGS sequence"/>
</dbReference>
<dbReference type="PROSITE" id="PS51484">
    <property type="entry name" value="G8"/>
    <property type="match status" value="1"/>
</dbReference>
<dbReference type="Pfam" id="PF24606">
    <property type="entry name" value="CEMIP_beta-hel"/>
    <property type="match status" value="1"/>
</dbReference>
<dbReference type="GO" id="GO:0030246">
    <property type="term" value="F:carbohydrate binding"/>
    <property type="evidence" value="ECO:0007669"/>
    <property type="project" value="UniProtKB-UniRule"/>
</dbReference>
<reference evidence="15" key="1">
    <citation type="submission" date="2025-08" db="UniProtKB">
        <authorList>
            <consortium name="Ensembl"/>
        </authorList>
    </citation>
    <scope>IDENTIFICATION</scope>
</reference>
<evidence type="ECO:0000313" key="15">
    <source>
        <dbReference type="Ensembl" id="ENSECRP00000022950.1"/>
    </source>
</evidence>
<dbReference type="Pfam" id="PF10162">
    <property type="entry name" value="G8"/>
    <property type="match status" value="1"/>
</dbReference>
<evidence type="ECO:0000256" key="4">
    <source>
        <dbReference type="ARBA" id="ARBA00012774"/>
    </source>
</evidence>
<evidence type="ECO:0000256" key="3">
    <source>
        <dbReference type="ARBA" id="ARBA00007586"/>
    </source>
</evidence>
<evidence type="ECO:0000256" key="13">
    <source>
        <dbReference type="SAM" id="MobiDB-lite"/>
    </source>
</evidence>
<evidence type="ECO:0000259" key="14">
    <source>
        <dbReference type="PROSITE" id="PS51484"/>
    </source>
</evidence>
<keyword evidence="5" id="KW-1003">Cell membrane</keyword>
<evidence type="ECO:0000256" key="7">
    <source>
        <dbReference type="ARBA" id="ARBA00022737"/>
    </source>
</evidence>
<dbReference type="InterPro" id="IPR052252">
    <property type="entry name" value="CEMIP/CEMIP2"/>
</dbReference>
<evidence type="ECO:0000256" key="6">
    <source>
        <dbReference type="ARBA" id="ARBA00022734"/>
    </source>
</evidence>
<dbReference type="SMART" id="SM01225">
    <property type="entry name" value="G8"/>
    <property type="match status" value="1"/>
</dbReference>
<feature type="compositionally biased region" description="Pro residues" evidence="13">
    <location>
        <begin position="1"/>
        <end position="15"/>
    </location>
</feature>
<evidence type="ECO:0000313" key="16">
    <source>
        <dbReference type="Proteomes" id="UP000694620"/>
    </source>
</evidence>
<dbReference type="Pfam" id="PF15711">
    <property type="entry name" value="ILEI"/>
    <property type="match status" value="1"/>
</dbReference>
<evidence type="ECO:0000256" key="1">
    <source>
        <dbReference type="ARBA" id="ARBA00000251"/>
    </source>
</evidence>
<feature type="region of interest" description="Disordered" evidence="13">
    <location>
        <begin position="1"/>
        <end position="29"/>
    </location>
</feature>
<evidence type="ECO:0000256" key="12">
    <source>
        <dbReference type="PROSITE-ProRule" id="PRU01375"/>
    </source>
</evidence>
<evidence type="ECO:0000256" key="10">
    <source>
        <dbReference type="ARBA" id="ARBA00023180"/>
    </source>
</evidence>
<dbReference type="PANTHER" id="PTHR15535">
    <property type="entry name" value="TRANSMEMBRANE PROTEIN 2-RELATED"/>
    <property type="match status" value="1"/>
</dbReference>
<dbReference type="InterPro" id="IPR055400">
    <property type="entry name" value="CEMIP_X"/>
</dbReference>
<dbReference type="InterPro" id="IPR055401">
    <property type="entry name" value="CEMIP_beta-hel_dom"/>
</dbReference>
<name>A0A8C4XDI8_ERPCA</name>
<keyword evidence="7" id="KW-0677">Repeat</keyword>
<evidence type="ECO:0000256" key="9">
    <source>
        <dbReference type="ARBA" id="ARBA00023136"/>
    </source>
</evidence>
<evidence type="ECO:0000256" key="5">
    <source>
        <dbReference type="ARBA" id="ARBA00022475"/>
    </source>
</evidence>
<keyword evidence="6 12" id="KW-0430">Lectin</keyword>
<comment type="catalytic activity">
    <reaction evidence="1">
        <text>Random hydrolysis of (1-&gt;4)-linkages between N-acetyl-beta-D-glucosamine and D-glucuronate residues in hyaluronate.</text>
        <dbReference type="EC" id="3.2.1.35"/>
    </reaction>
</comment>
<dbReference type="EC" id="3.2.1.35" evidence="4"/>
<accession>A0A8C4XDI8</accession>
<keyword evidence="10" id="KW-0325">Glycoprotein</keyword>
<dbReference type="AlphaFoldDB" id="A0A8C4XDI8"/>
<dbReference type="InterPro" id="IPR039477">
    <property type="entry name" value="ILEI/PANDER_dom"/>
</dbReference>